<keyword evidence="8 13" id="KW-0808">Transferase</keyword>
<dbReference type="EMBL" id="JACCFM010000001">
    <property type="protein sequence ID" value="NYJ19371.1"/>
    <property type="molecule type" value="Genomic_DNA"/>
</dbReference>
<comment type="similarity">
    <text evidence="3 13 16">Belongs to the phosphoglycerate kinase family.</text>
</comment>
<feature type="binding site" evidence="13">
    <location>
        <position position="302"/>
    </location>
    <ligand>
        <name>ATP</name>
        <dbReference type="ChEBI" id="CHEBI:30616"/>
    </ligand>
</feature>
<comment type="subunit">
    <text evidence="4 13">Monomer.</text>
</comment>
<evidence type="ECO:0000256" key="7">
    <source>
        <dbReference type="ARBA" id="ARBA00022490"/>
    </source>
</evidence>
<dbReference type="PROSITE" id="PS00111">
    <property type="entry name" value="PGLYCERATE_KINASE"/>
    <property type="match status" value="1"/>
</dbReference>
<keyword evidence="12 13" id="KW-0324">Glycolysis</keyword>
<feature type="binding site" evidence="13">
    <location>
        <position position="37"/>
    </location>
    <ligand>
        <name>substrate</name>
    </ligand>
</feature>
<dbReference type="HAMAP" id="MF_00145">
    <property type="entry name" value="Phosphoglyc_kinase"/>
    <property type="match status" value="1"/>
</dbReference>
<comment type="catalytic activity">
    <reaction evidence="1 13 16">
        <text>(2R)-3-phosphoglycerate + ATP = (2R)-3-phospho-glyceroyl phosphate + ADP</text>
        <dbReference type="Rhea" id="RHEA:14801"/>
        <dbReference type="ChEBI" id="CHEBI:30616"/>
        <dbReference type="ChEBI" id="CHEBI:57604"/>
        <dbReference type="ChEBI" id="CHEBI:58272"/>
        <dbReference type="ChEBI" id="CHEBI:456216"/>
        <dbReference type="EC" id="2.7.2.3"/>
    </reaction>
</comment>
<dbReference type="GO" id="GO:0004618">
    <property type="term" value="F:phosphoglycerate kinase activity"/>
    <property type="evidence" value="ECO:0007669"/>
    <property type="project" value="UniProtKB-UniRule"/>
</dbReference>
<proteinExistence type="inferred from homology"/>
<evidence type="ECO:0000256" key="15">
    <source>
        <dbReference type="PIRSR" id="PIRSR000724-2"/>
    </source>
</evidence>
<dbReference type="PANTHER" id="PTHR11406:SF23">
    <property type="entry name" value="PHOSPHOGLYCERATE KINASE 1, CHLOROPLASTIC-RELATED"/>
    <property type="match status" value="1"/>
</dbReference>
<feature type="binding site" evidence="14">
    <location>
        <position position="119"/>
    </location>
    <ligand>
        <name>(2R)-3-phosphoglycerate</name>
        <dbReference type="ChEBI" id="CHEBI:58272"/>
    </ligand>
</feature>
<dbReference type="Pfam" id="PF00162">
    <property type="entry name" value="PGK"/>
    <property type="match status" value="1"/>
</dbReference>
<dbReference type="FunFam" id="3.40.50.1260:FF:000006">
    <property type="entry name" value="Phosphoglycerate kinase"/>
    <property type="match status" value="1"/>
</dbReference>
<keyword evidence="11 13" id="KW-0067">ATP-binding</keyword>
<evidence type="ECO:0000256" key="1">
    <source>
        <dbReference type="ARBA" id="ARBA00000642"/>
    </source>
</evidence>
<dbReference type="GO" id="GO:0043531">
    <property type="term" value="F:ADP binding"/>
    <property type="evidence" value="ECO:0007669"/>
    <property type="project" value="TreeGrafter"/>
</dbReference>
<sequence>MTLRTIESLGALRGKRVIVRCDLNVPLKDGQITDDGRVRASLPTLTALVAAGARVVVVSHLGRPDGKPNPTYSLAPVAARLAELLDSPVAFATDTVGDVATAVVDGLADGDVAVLENLRFNAGETSTSVDERVAFAAQLASLGDALVSDGFGVVHRKQASVYELAQALPSAAGLLIAAELDVLDRLTEKPEAPYTVVLGGSKVSDKLGVIGHLLPRVNSLLIGGGMLFTFLAAQGHKVGSSLLEADQLETVRGYLAEADRLGVKIVLPTDVVVASKFGADADIIVTAADGIEDTPFGASGLGLDIGPATAAVFADIIRTSKTVFWNGPMGVFELAPFAEGTRTVAAALTEVDGLSVVGGGDSAAAVRILGFNDDQFGHISTGGGASLEFLEGKRLPGLEVLGWA</sequence>
<evidence type="ECO:0000256" key="14">
    <source>
        <dbReference type="PIRSR" id="PIRSR000724-1"/>
    </source>
</evidence>
<evidence type="ECO:0000313" key="17">
    <source>
        <dbReference type="EMBL" id="NYJ19371.1"/>
    </source>
</evidence>
<comment type="subcellular location">
    <subcellularLocation>
        <location evidence="13">Cytoplasm</location>
    </subcellularLocation>
</comment>
<evidence type="ECO:0000256" key="6">
    <source>
        <dbReference type="ARBA" id="ARBA00016471"/>
    </source>
</evidence>
<dbReference type="SUPFAM" id="SSF53748">
    <property type="entry name" value="Phosphoglycerate kinase"/>
    <property type="match status" value="1"/>
</dbReference>
<feature type="binding site" evidence="13 14">
    <location>
        <begin position="22"/>
        <end position="24"/>
    </location>
    <ligand>
        <name>substrate</name>
    </ligand>
</feature>
<keyword evidence="7 13" id="KW-0963">Cytoplasm</keyword>
<feature type="binding site" evidence="13">
    <location>
        <position position="119"/>
    </location>
    <ligand>
        <name>substrate</name>
    </ligand>
</feature>
<feature type="binding site" evidence="13 15">
    <location>
        <position position="333"/>
    </location>
    <ligand>
        <name>ATP</name>
        <dbReference type="ChEBI" id="CHEBI:30616"/>
    </ligand>
</feature>
<evidence type="ECO:0000256" key="9">
    <source>
        <dbReference type="ARBA" id="ARBA00022741"/>
    </source>
</evidence>
<feature type="binding site" evidence="13 15">
    <location>
        <position position="206"/>
    </location>
    <ligand>
        <name>ATP</name>
        <dbReference type="ChEBI" id="CHEBI:30616"/>
    </ligand>
</feature>
<evidence type="ECO:0000256" key="3">
    <source>
        <dbReference type="ARBA" id="ARBA00008982"/>
    </source>
</evidence>
<evidence type="ECO:0000256" key="12">
    <source>
        <dbReference type="ARBA" id="ARBA00023152"/>
    </source>
</evidence>
<dbReference type="GO" id="GO:0006094">
    <property type="term" value="P:gluconeogenesis"/>
    <property type="evidence" value="ECO:0007669"/>
    <property type="project" value="TreeGrafter"/>
</dbReference>
<evidence type="ECO:0000256" key="5">
    <source>
        <dbReference type="ARBA" id="ARBA00013061"/>
    </source>
</evidence>
<dbReference type="EC" id="2.7.2.3" evidence="5 13"/>
<accession>A0A7Z0J5P9</accession>
<keyword evidence="9 13" id="KW-0547">Nucleotide-binding</keyword>
<feature type="binding site" evidence="13 15">
    <location>
        <begin position="359"/>
        <end position="362"/>
    </location>
    <ligand>
        <name>ATP</name>
        <dbReference type="ChEBI" id="CHEBI:30616"/>
    </ligand>
</feature>
<feature type="binding site" evidence="14">
    <location>
        <position position="156"/>
    </location>
    <ligand>
        <name>(2R)-3-phosphoglycerate</name>
        <dbReference type="ChEBI" id="CHEBI:58272"/>
    </ligand>
</feature>
<dbReference type="Proteomes" id="UP000537260">
    <property type="component" value="Unassembled WGS sequence"/>
</dbReference>
<feature type="binding site" evidence="14">
    <location>
        <position position="37"/>
    </location>
    <ligand>
        <name>(2R)-3-phosphoglycerate</name>
        <dbReference type="ChEBI" id="CHEBI:58272"/>
    </ligand>
</feature>
<dbReference type="UniPathway" id="UPA00109">
    <property type="reaction ID" value="UER00185"/>
</dbReference>
<reference evidence="17 18" key="1">
    <citation type="submission" date="2020-07" db="EMBL/GenBank/DDBJ databases">
        <title>Sequencing the genomes of 1000 actinobacteria strains.</title>
        <authorList>
            <person name="Klenk H.-P."/>
        </authorList>
    </citation>
    <scope>NUCLEOTIDE SEQUENCE [LARGE SCALE GENOMIC DNA]</scope>
    <source>
        <strain evidence="17 18">LI1</strain>
    </source>
</reference>
<feature type="binding site" evidence="13">
    <location>
        <position position="156"/>
    </location>
    <ligand>
        <name>substrate</name>
    </ligand>
</feature>
<keyword evidence="10 13" id="KW-0418">Kinase</keyword>
<evidence type="ECO:0000256" key="13">
    <source>
        <dbReference type="HAMAP-Rule" id="MF_00145"/>
    </source>
</evidence>
<evidence type="ECO:0000256" key="4">
    <source>
        <dbReference type="ARBA" id="ARBA00011245"/>
    </source>
</evidence>
<evidence type="ECO:0000313" key="18">
    <source>
        <dbReference type="Proteomes" id="UP000537260"/>
    </source>
</evidence>
<evidence type="ECO:0000256" key="16">
    <source>
        <dbReference type="RuleBase" id="RU000532"/>
    </source>
</evidence>
<dbReference type="PRINTS" id="PR00477">
    <property type="entry name" value="PHGLYCKINASE"/>
</dbReference>
<dbReference type="PIRSF" id="PIRSF000724">
    <property type="entry name" value="Pgk"/>
    <property type="match status" value="1"/>
</dbReference>
<name>A0A7Z0J5P9_9MICO</name>
<evidence type="ECO:0000256" key="8">
    <source>
        <dbReference type="ARBA" id="ARBA00022679"/>
    </source>
</evidence>
<dbReference type="InterPro" id="IPR036043">
    <property type="entry name" value="Phosphoglycerate_kinase_sf"/>
</dbReference>
<dbReference type="Gene3D" id="3.40.50.1260">
    <property type="entry name" value="Phosphoglycerate kinase, N-terminal domain"/>
    <property type="match status" value="2"/>
</dbReference>
<evidence type="ECO:0000256" key="11">
    <source>
        <dbReference type="ARBA" id="ARBA00022840"/>
    </source>
</evidence>
<gene>
    <name evidence="13" type="primary">pgk</name>
    <name evidence="17" type="ORF">HNR05_001162</name>
</gene>
<dbReference type="AlphaFoldDB" id="A0A7Z0J5P9"/>
<dbReference type="GO" id="GO:0006096">
    <property type="term" value="P:glycolytic process"/>
    <property type="evidence" value="ECO:0007669"/>
    <property type="project" value="UniProtKB-UniRule"/>
</dbReference>
<dbReference type="InterPro" id="IPR015911">
    <property type="entry name" value="Phosphoglycerate_kinase_CS"/>
</dbReference>
<dbReference type="FunFam" id="3.40.50.1260:FF:000031">
    <property type="entry name" value="Phosphoglycerate kinase 1"/>
    <property type="match status" value="1"/>
</dbReference>
<dbReference type="GO" id="GO:0005829">
    <property type="term" value="C:cytosol"/>
    <property type="evidence" value="ECO:0007669"/>
    <property type="project" value="TreeGrafter"/>
</dbReference>
<feature type="binding site" evidence="13 14">
    <location>
        <begin position="60"/>
        <end position="63"/>
    </location>
    <ligand>
        <name>substrate</name>
    </ligand>
</feature>
<evidence type="ECO:0000256" key="10">
    <source>
        <dbReference type="ARBA" id="ARBA00022777"/>
    </source>
</evidence>
<dbReference type="InterPro" id="IPR001576">
    <property type="entry name" value="Phosphoglycerate_kinase"/>
</dbReference>
<dbReference type="PANTHER" id="PTHR11406">
    <property type="entry name" value="PHOSPHOGLYCERATE KINASE"/>
    <property type="match status" value="1"/>
</dbReference>
<comment type="caution">
    <text evidence="17">The sequence shown here is derived from an EMBL/GenBank/DDBJ whole genome shotgun (WGS) entry which is preliminary data.</text>
</comment>
<protein>
    <recommendedName>
        <fullName evidence="6 13">Phosphoglycerate kinase</fullName>
        <ecNumber evidence="5 13">2.7.2.3</ecNumber>
    </recommendedName>
</protein>
<keyword evidence="18" id="KW-1185">Reference proteome</keyword>
<evidence type="ECO:0000256" key="2">
    <source>
        <dbReference type="ARBA" id="ARBA00004838"/>
    </source>
</evidence>
<comment type="pathway">
    <text evidence="2 13">Carbohydrate degradation; glycolysis; pyruvate from D-glyceraldehyde 3-phosphate: step 2/5.</text>
</comment>
<organism evidence="17 18">
    <name type="scientific">Glaciibacter psychrotolerans</name>
    <dbReference type="NCBI Taxonomy" id="670054"/>
    <lineage>
        <taxon>Bacteria</taxon>
        <taxon>Bacillati</taxon>
        <taxon>Actinomycetota</taxon>
        <taxon>Actinomycetes</taxon>
        <taxon>Micrococcales</taxon>
        <taxon>Microbacteriaceae</taxon>
        <taxon>Glaciibacter</taxon>
    </lineage>
</organism>
<dbReference type="InterPro" id="IPR015824">
    <property type="entry name" value="Phosphoglycerate_kinase_N"/>
</dbReference>
<dbReference type="GO" id="GO:0005524">
    <property type="term" value="F:ATP binding"/>
    <property type="evidence" value="ECO:0007669"/>
    <property type="project" value="UniProtKB-KW"/>
</dbReference>
<dbReference type="RefSeq" id="WP_179578148.1">
    <property type="nucleotide sequence ID" value="NZ_JACCFM010000001.1"/>
</dbReference>